<dbReference type="InterPro" id="IPR013656">
    <property type="entry name" value="PAS_4"/>
</dbReference>
<dbReference type="SUPFAM" id="SSF55073">
    <property type="entry name" value="Nucleotide cyclase"/>
    <property type="match status" value="1"/>
</dbReference>
<dbReference type="SMART" id="SM00052">
    <property type="entry name" value="EAL"/>
    <property type="match status" value="1"/>
</dbReference>
<feature type="domain" description="GGDEF" evidence="5">
    <location>
        <begin position="332"/>
        <end position="465"/>
    </location>
</feature>
<evidence type="ECO:0000259" key="2">
    <source>
        <dbReference type="PROSITE" id="PS50112"/>
    </source>
</evidence>
<evidence type="ECO:0008006" key="8">
    <source>
        <dbReference type="Google" id="ProtNLM"/>
    </source>
</evidence>
<evidence type="ECO:0000313" key="6">
    <source>
        <dbReference type="EMBL" id="RDH85394.1"/>
    </source>
</evidence>
<dbReference type="FunFam" id="3.30.70.270:FF:000001">
    <property type="entry name" value="Diguanylate cyclase domain protein"/>
    <property type="match status" value="1"/>
</dbReference>
<dbReference type="Gene3D" id="3.20.20.450">
    <property type="entry name" value="EAL domain"/>
    <property type="match status" value="1"/>
</dbReference>
<comment type="caution">
    <text evidence="6">The sequence shown here is derived from an EMBL/GenBank/DDBJ whole genome shotgun (WGS) entry which is preliminary data.</text>
</comment>
<dbReference type="GO" id="GO:0003824">
    <property type="term" value="F:catalytic activity"/>
    <property type="evidence" value="ECO:0007669"/>
    <property type="project" value="UniProtKB-ARBA"/>
</dbReference>
<dbReference type="SMART" id="SM00267">
    <property type="entry name" value="GGDEF"/>
    <property type="match status" value="1"/>
</dbReference>
<dbReference type="InterPro" id="IPR035919">
    <property type="entry name" value="EAL_sf"/>
</dbReference>
<comment type="cofactor">
    <cofactor evidence="1">
        <name>Mg(2+)</name>
        <dbReference type="ChEBI" id="CHEBI:18420"/>
    </cofactor>
</comment>
<dbReference type="CDD" id="cd01948">
    <property type="entry name" value="EAL"/>
    <property type="match status" value="1"/>
</dbReference>
<sequence length="758" mass="84312">MSGQGQDMGYSANRQNHSLLADDQILPALLLHEVLEASDVGMFVLDADRKIVAWNRWLEVVSGVSFAAAAGKKMDRLFPELAGSRLQAVVKTALEQGMPGVLSQKFHPHILPLYKTPDDRAADIRISQMIKVKPLTLESRFCLVQIFDVTSAVSRDQMLREQTIQLRERELRTRAMLSSIADAVIATDKAGRVEFINLVAEGMIGYSGDLAQGKPLDEVFRVYEECEGSGSVDPQQVYLPLQKLITTSSKGLMLKHRDGLCFPIEKSLANVRDEHGEMQGMVIVFRDVSRSRKLAAQLSWQASHDALTGLYNRIAFDSQLGRLLELASHEQTEHGLLYLDLDRFKVVNDTCGHIAGDELLRQITTVIKQSIRGNDILARLGGDEFGILLGNCPINAAEKIANQVRLSIQDFRFAWGDKYFNLGVSIGLVSINHESEGVEQILSLADTACYAAKDAGRNQVHVYRPDESVAAQRHGEVRWVTRIRSALEDDRFVLYVQPIRPTAVKADGEEHLEVLIRMLDESGDLVMPGAFIPAAERYDLMPAIDRWVVRRITALIDLHRETFFTRKTRFFINLSGSSLNGDETLDCILEQLGRLDLDQSMLCFEVTEMAAIANLSSAEHFIRTLQNYGCEFALDDFGSGLSSFSYLKHLPVDYLKIDGAFVKDMADDPIDYSMVEAINNIGHIMGLRTIAEFVETDEILEKLQAIGVDYAQGYGIRSPFPLDELLKEKGERQKAKGKRLKVAVPPGKSNAVATAVGG</sequence>
<dbReference type="NCBIfam" id="TIGR00254">
    <property type="entry name" value="GGDEF"/>
    <property type="match status" value="1"/>
</dbReference>
<dbReference type="InterPro" id="IPR035965">
    <property type="entry name" value="PAS-like_dom_sf"/>
</dbReference>
<dbReference type="InterPro" id="IPR029787">
    <property type="entry name" value="Nucleotide_cyclase"/>
</dbReference>
<dbReference type="NCBIfam" id="TIGR00229">
    <property type="entry name" value="sensory_box"/>
    <property type="match status" value="2"/>
</dbReference>
<organism evidence="6 7">
    <name type="scientific">endosymbiont of Escarpia spicata</name>
    <dbReference type="NCBI Taxonomy" id="2200908"/>
    <lineage>
        <taxon>Bacteria</taxon>
        <taxon>Pseudomonadati</taxon>
        <taxon>Pseudomonadota</taxon>
        <taxon>Gammaproteobacteria</taxon>
        <taxon>sulfur-oxidizing symbionts</taxon>
    </lineage>
</organism>
<protein>
    <recommendedName>
        <fullName evidence="8">Histidine kinase</fullName>
    </recommendedName>
</protein>
<dbReference type="Pfam" id="PF00563">
    <property type="entry name" value="EAL"/>
    <property type="match status" value="1"/>
</dbReference>
<evidence type="ECO:0000259" key="5">
    <source>
        <dbReference type="PROSITE" id="PS50887"/>
    </source>
</evidence>
<dbReference type="Gene3D" id="3.30.70.270">
    <property type="match status" value="1"/>
</dbReference>
<reference evidence="6 7" key="1">
    <citation type="journal article" date="2018" name="ISME J.">
        <title>Endosymbiont genomes yield clues of tubeworm success.</title>
        <authorList>
            <person name="Li Y."/>
            <person name="Liles M.R."/>
            <person name="Halanych K.M."/>
        </authorList>
    </citation>
    <scope>NUCLEOTIDE SEQUENCE [LARGE SCALE GENOMIC DNA]</scope>
    <source>
        <strain evidence="6">A1462</strain>
    </source>
</reference>
<feature type="domain" description="PAS" evidence="2">
    <location>
        <begin position="31"/>
        <end position="97"/>
    </location>
</feature>
<feature type="domain" description="EAL" evidence="4">
    <location>
        <begin position="476"/>
        <end position="733"/>
    </location>
</feature>
<dbReference type="PROSITE" id="PS50112">
    <property type="entry name" value="PAS"/>
    <property type="match status" value="2"/>
</dbReference>
<dbReference type="PROSITE" id="PS50883">
    <property type="entry name" value="EAL"/>
    <property type="match status" value="1"/>
</dbReference>
<dbReference type="SUPFAM" id="SSF141868">
    <property type="entry name" value="EAL domain-like"/>
    <property type="match status" value="1"/>
</dbReference>
<dbReference type="PANTHER" id="PTHR44757:SF4">
    <property type="entry name" value="DIGUANYLATE CYCLASE DGCE-RELATED"/>
    <property type="match status" value="1"/>
</dbReference>
<feature type="domain" description="PAS" evidence="2">
    <location>
        <begin position="169"/>
        <end position="225"/>
    </location>
</feature>
<dbReference type="CDD" id="cd00130">
    <property type="entry name" value="PAS"/>
    <property type="match status" value="1"/>
</dbReference>
<proteinExistence type="predicted"/>
<dbReference type="Pfam" id="PF08448">
    <property type="entry name" value="PAS_4"/>
    <property type="match status" value="1"/>
</dbReference>
<evidence type="ECO:0000259" key="3">
    <source>
        <dbReference type="PROSITE" id="PS50113"/>
    </source>
</evidence>
<keyword evidence="7" id="KW-1185">Reference proteome</keyword>
<dbReference type="EMBL" id="QFXE01000013">
    <property type="protein sequence ID" value="RDH85394.1"/>
    <property type="molecule type" value="Genomic_DNA"/>
</dbReference>
<dbReference type="InterPro" id="IPR000014">
    <property type="entry name" value="PAS"/>
</dbReference>
<dbReference type="InterPro" id="IPR000160">
    <property type="entry name" value="GGDEF_dom"/>
</dbReference>
<dbReference type="Gene3D" id="3.30.450.20">
    <property type="entry name" value="PAS domain"/>
    <property type="match status" value="2"/>
</dbReference>
<evidence type="ECO:0000259" key="4">
    <source>
        <dbReference type="PROSITE" id="PS50883"/>
    </source>
</evidence>
<dbReference type="InterPro" id="IPR052155">
    <property type="entry name" value="Biofilm_reg_signaling"/>
</dbReference>
<evidence type="ECO:0000256" key="1">
    <source>
        <dbReference type="ARBA" id="ARBA00001946"/>
    </source>
</evidence>
<feature type="domain" description="PAC" evidence="3">
    <location>
        <begin position="247"/>
        <end position="300"/>
    </location>
</feature>
<dbReference type="PROSITE" id="PS50113">
    <property type="entry name" value="PAC"/>
    <property type="match status" value="1"/>
</dbReference>
<dbReference type="Pfam" id="PF13426">
    <property type="entry name" value="PAS_9"/>
    <property type="match status" value="1"/>
</dbReference>
<dbReference type="PROSITE" id="PS50887">
    <property type="entry name" value="GGDEF"/>
    <property type="match status" value="1"/>
</dbReference>
<dbReference type="Pfam" id="PF00990">
    <property type="entry name" value="GGDEF"/>
    <property type="match status" value="1"/>
</dbReference>
<dbReference type="InterPro" id="IPR001633">
    <property type="entry name" value="EAL_dom"/>
</dbReference>
<dbReference type="InterPro" id="IPR043128">
    <property type="entry name" value="Rev_trsase/Diguanyl_cyclase"/>
</dbReference>
<name>A0A370DLZ8_9GAMM</name>
<dbReference type="PANTHER" id="PTHR44757">
    <property type="entry name" value="DIGUANYLATE CYCLASE DGCP"/>
    <property type="match status" value="1"/>
</dbReference>
<dbReference type="SMART" id="SM00091">
    <property type="entry name" value="PAS"/>
    <property type="match status" value="2"/>
</dbReference>
<dbReference type="CDD" id="cd01949">
    <property type="entry name" value="GGDEF"/>
    <property type="match status" value="1"/>
</dbReference>
<accession>A0A370DLZ8</accession>
<dbReference type="AlphaFoldDB" id="A0A370DLZ8"/>
<dbReference type="SUPFAM" id="SSF55785">
    <property type="entry name" value="PYP-like sensor domain (PAS domain)"/>
    <property type="match status" value="2"/>
</dbReference>
<gene>
    <name evidence="6" type="ORF">DIZ78_10570</name>
</gene>
<dbReference type="Proteomes" id="UP000254771">
    <property type="component" value="Unassembled WGS sequence"/>
</dbReference>
<evidence type="ECO:0000313" key="7">
    <source>
        <dbReference type="Proteomes" id="UP000254771"/>
    </source>
</evidence>
<dbReference type="InterPro" id="IPR000700">
    <property type="entry name" value="PAS-assoc_C"/>
</dbReference>